<accession>A0AAV3P9V5</accession>
<feature type="region of interest" description="Disordered" evidence="1">
    <location>
        <begin position="14"/>
        <end position="35"/>
    </location>
</feature>
<protein>
    <submittedName>
        <fullName evidence="2">Uncharacterized protein</fullName>
    </submittedName>
</protein>
<reference evidence="2 3" key="1">
    <citation type="submission" date="2024-01" db="EMBL/GenBank/DDBJ databases">
        <title>The complete chloroplast genome sequence of Lithospermum erythrorhizon: insights into the phylogenetic relationship among Boraginaceae species and the maternal lineages of purple gromwells.</title>
        <authorList>
            <person name="Okada T."/>
            <person name="Watanabe K."/>
        </authorList>
    </citation>
    <scope>NUCLEOTIDE SEQUENCE [LARGE SCALE GENOMIC DNA]</scope>
</reference>
<comment type="caution">
    <text evidence="2">The sequence shown here is derived from an EMBL/GenBank/DDBJ whole genome shotgun (WGS) entry which is preliminary data.</text>
</comment>
<dbReference type="AlphaFoldDB" id="A0AAV3P9V5"/>
<evidence type="ECO:0000313" key="2">
    <source>
        <dbReference type="EMBL" id="GAA0148439.1"/>
    </source>
</evidence>
<dbReference type="EMBL" id="BAABME010001238">
    <property type="protein sequence ID" value="GAA0148439.1"/>
    <property type="molecule type" value="Genomic_DNA"/>
</dbReference>
<gene>
    <name evidence="2" type="ORF">LIER_07884</name>
</gene>
<sequence length="167" mass="18809">MGLLQGHHALGPLFPSPSQFVPKPTEPPKISSPVKPPLLLRQMRHRRRNLEVEQLWKRKGNSKTCTAALVPLLLLLLGIMESLMQVIHEWRLLQIHDAFGLTEADIGDEREKYFDLSIVVMGELSNVSDAMMPKEESVRSCLRWCIGNESDCGFVIVNDLSRVLAKG</sequence>
<organism evidence="2 3">
    <name type="scientific">Lithospermum erythrorhizon</name>
    <name type="common">Purple gromwell</name>
    <name type="synonym">Lithospermum officinale var. erythrorhizon</name>
    <dbReference type="NCBI Taxonomy" id="34254"/>
    <lineage>
        <taxon>Eukaryota</taxon>
        <taxon>Viridiplantae</taxon>
        <taxon>Streptophyta</taxon>
        <taxon>Embryophyta</taxon>
        <taxon>Tracheophyta</taxon>
        <taxon>Spermatophyta</taxon>
        <taxon>Magnoliopsida</taxon>
        <taxon>eudicotyledons</taxon>
        <taxon>Gunneridae</taxon>
        <taxon>Pentapetalae</taxon>
        <taxon>asterids</taxon>
        <taxon>lamiids</taxon>
        <taxon>Boraginales</taxon>
        <taxon>Boraginaceae</taxon>
        <taxon>Boraginoideae</taxon>
        <taxon>Lithospermeae</taxon>
        <taxon>Lithospermum</taxon>
    </lineage>
</organism>
<keyword evidence="3" id="KW-1185">Reference proteome</keyword>
<evidence type="ECO:0000313" key="3">
    <source>
        <dbReference type="Proteomes" id="UP001454036"/>
    </source>
</evidence>
<proteinExistence type="predicted"/>
<evidence type="ECO:0000256" key="1">
    <source>
        <dbReference type="SAM" id="MobiDB-lite"/>
    </source>
</evidence>
<dbReference type="Proteomes" id="UP001454036">
    <property type="component" value="Unassembled WGS sequence"/>
</dbReference>
<name>A0AAV3P9V5_LITER</name>